<name>A0AA48RFM1_9BACL</name>
<evidence type="ECO:0000313" key="2">
    <source>
        <dbReference type="EMBL" id="CAJ1003909.1"/>
    </source>
</evidence>
<feature type="compositionally biased region" description="Basic and acidic residues" evidence="1">
    <location>
        <begin position="184"/>
        <end position="201"/>
    </location>
</feature>
<organism evidence="2 3">
    <name type="scientific">Brevibacillus aydinogluensis</name>
    <dbReference type="NCBI Taxonomy" id="927786"/>
    <lineage>
        <taxon>Bacteria</taxon>
        <taxon>Bacillati</taxon>
        <taxon>Bacillota</taxon>
        <taxon>Bacilli</taxon>
        <taxon>Bacillales</taxon>
        <taxon>Paenibacillaceae</taxon>
        <taxon>Brevibacillus</taxon>
    </lineage>
</organism>
<evidence type="ECO:0000313" key="3">
    <source>
        <dbReference type="Proteomes" id="UP001189619"/>
    </source>
</evidence>
<proteinExistence type="predicted"/>
<keyword evidence="3" id="KW-1185">Reference proteome</keyword>
<gene>
    <name evidence="2" type="ORF">BSPP4475_16415</name>
</gene>
<dbReference type="KEGG" id="bayd:BSPP4475_16415"/>
<feature type="region of interest" description="Disordered" evidence="1">
    <location>
        <begin position="184"/>
        <end position="239"/>
    </location>
</feature>
<feature type="compositionally biased region" description="Acidic residues" evidence="1">
    <location>
        <begin position="209"/>
        <end position="232"/>
    </location>
</feature>
<reference evidence="2" key="1">
    <citation type="submission" date="2023-07" db="EMBL/GenBank/DDBJ databases">
        <authorList>
            <person name="Ivanov I."/>
            <person name="Teneva D."/>
            <person name="Stoikov I."/>
        </authorList>
    </citation>
    <scope>NUCLEOTIDE SEQUENCE</scope>
    <source>
        <strain evidence="2">4475</strain>
    </source>
</reference>
<dbReference type="Proteomes" id="UP001189619">
    <property type="component" value="Chromosome"/>
</dbReference>
<dbReference type="AlphaFoldDB" id="A0AA48RFM1"/>
<protein>
    <submittedName>
        <fullName evidence="2">Helix-turn-helix domain containing protein</fullName>
    </submittedName>
</protein>
<sequence>MPYIDFQSVVKKVNLKPGGKKEIVLEVTDNGLNGKLDILSEMIDCKVDVSMESLIVNYNITINAKTNEPLTTYKVDDKGVVSEVKPTGEQLEADLGLPPEKVPTKEQTEKAELQVIDEFILSGLSPSFEDLPYDFYSIIKRKHEGETYMKLASELGISSGKIVDLVDEYRKRVAPLAKKWDEWRQGKEKAEPEKGTAKGENDNTIAAGEDIEENRDSVQDQEDDFQGEGESGDAEKTAASVDKDALEAFILSGQAPTFEDIPYDFPTLLARRKNGESWLQIATSISTSSSKLQTAWSKYKKLVAEHLKKTNGNEEQGAA</sequence>
<accession>A0AA48RFM1</accession>
<dbReference type="EMBL" id="OY569118">
    <property type="protein sequence ID" value="CAJ1003909.1"/>
    <property type="molecule type" value="Genomic_DNA"/>
</dbReference>
<evidence type="ECO:0000256" key="1">
    <source>
        <dbReference type="SAM" id="MobiDB-lite"/>
    </source>
</evidence>